<protein>
    <submittedName>
        <fullName evidence="7">Iron-containing alcohol dehydrogenase</fullName>
    </submittedName>
</protein>
<dbReference type="OrthoDB" id="9778433at2"/>
<evidence type="ECO:0000313" key="7">
    <source>
        <dbReference type="EMBL" id="MRG96158.1"/>
    </source>
</evidence>
<dbReference type="FunFam" id="1.20.1090.10:FF:000001">
    <property type="entry name" value="Aldehyde-alcohol dehydrogenase"/>
    <property type="match status" value="1"/>
</dbReference>
<dbReference type="PANTHER" id="PTHR11496">
    <property type="entry name" value="ALCOHOL DEHYDROGENASE"/>
    <property type="match status" value="1"/>
</dbReference>
<dbReference type="FunFam" id="3.40.50.1970:FF:000003">
    <property type="entry name" value="Alcohol dehydrogenase, iron-containing"/>
    <property type="match status" value="1"/>
</dbReference>
<evidence type="ECO:0000259" key="5">
    <source>
        <dbReference type="Pfam" id="PF00465"/>
    </source>
</evidence>
<evidence type="ECO:0000256" key="4">
    <source>
        <dbReference type="ARBA" id="ARBA00023027"/>
    </source>
</evidence>
<dbReference type="InterPro" id="IPR039697">
    <property type="entry name" value="Alcohol_dehydrogenase_Fe"/>
</dbReference>
<dbReference type="CDD" id="cd17814">
    <property type="entry name" value="Fe-ADH-like"/>
    <property type="match status" value="1"/>
</dbReference>
<evidence type="ECO:0000256" key="1">
    <source>
        <dbReference type="ARBA" id="ARBA00001962"/>
    </source>
</evidence>
<dbReference type="Pfam" id="PF00465">
    <property type="entry name" value="Fe-ADH"/>
    <property type="match status" value="1"/>
</dbReference>
<feature type="domain" description="Fe-containing alcohol dehydrogenase-like C-terminal" evidence="6">
    <location>
        <begin position="193"/>
        <end position="387"/>
    </location>
</feature>
<feature type="domain" description="Alcohol dehydrogenase iron-type/glycerol dehydrogenase GldA" evidence="5">
    <location>
        <begin position="16"/>
        <end position="182"/>
    </location>
</feature>
<dbReference type="NCBIfam" id="NF041833">
    <property type="entry name" value="Fe_ADH_ErcA"/>
    <property type="match status" value="1"/>
</dbReference>
<dbReference type="Gene3D" id="3.40.50.1970">
    <property type="match status" value="1"/>
</dbReference>
<dbReference type="InterPro" id="IPR001670">
    <property type="entry name" value="ADH_Fe/GldA"/>
</dbReference>
<dbReference type="Pfam" id="PF25137">
    <property type="entry name" value="ADH_Fe_C"/>
    <property type="match status" value="1"/>
</dbReference>
<evidence type="ECO:0000259" key="6">
    <source>
        <dbReference type="Pfam" id="PF25137"/>
    </source>
</evidence>
<dbReference type="PANTHER" id="PTHR11496:SF102">
    <property type="entry name" value="ALCOHOL DEHYDROGENASE 4"/>
    <property type="match status" value="1"/>
</dbReference>
<keyword evidence="3" id="KW-0560">Oxidoreductase</keyword>
<comment type="similarity">
    <text evidence="2">Belongs to the iron-containing alcohol dehydrogenase family.</text>
</comment>
<dbReference type="Proteomes" id="UP000440224">
    <property type="component" value="Unassembled WGS sequence"/>
</dbReference>
<accession>A0A6N7PVS8</accession>
<name>A0A6N7PVS8_9BACT</name>
<dbReference type="SUPFAM" id="SSF56796">
    <property type="entry name" value="Dehydroquinate synthase-like"/>
    <property type="match status" value="1"/>
</dbReference>
<dbReference type="RefSeq" id="WP_153822958.1">
    <property type="nucleotide sequence ID" value="NZ_WJIE01000010.1"/>
</dbReference>
<organism evidence="7 8">
    <name type="scientific">Polyangium spumosum</name>
    <dbReference type="NCBI Taxonomy" id="889282"/>
    <lineage>
        <taxon>Bacteria</taxon>
        <taxon>Pseudomonadati</taxon>
        <taxon>Myxococcota</taxon>
        <taxon>Polyangia</taxon>
        <taxon>Polyangiales</taxon>
        <taxon>Polyangiaceae</taxon>
        <taxon>Polyangium</taxon>
    </lineage>
</organism>
<evidence type="ECO:0000256" key="3">
    <source>
        <dbReference type="ARBA" id="ARBA00023002"/>
    </source>
</evidence>
<dbReference type="InterPro" id="IPR056798">
    <property type="entry name" value="ADH_Fe_C"/>
</dbReference>
<dbReference type="PROSITE" id="PS00060">
    <property type="entry name" value="ADH_IRON_2"/>
    <property type="match status" value="1"/>
</dbReference>
<keyword evidence="8" id="KW-1185">Reference proteome</keyword>
<dbReference type="GO" id="GO:0004022">
    <property type="term" value="F:alcohol dehydrogenase (NAD+) activity"/>
    <property type="evidence" value="ECO:0007669"/>
    <property type="project" value="TreeGrafter"/>
</dbReference>
<evidence type="ECO:0000313" key="8">
    <source>
        <dbReference type="Proteomes" id="UP000440224"/>
    </source>
</evidence>
<dbReference type="GO" id="GO:0046872">
    <property type="term" value="F:metal ion binding"/>
    <property type="evidence" value="ECO:0007669"/>
    <property type="project" value="InterPro"/>
</dbReference>
<proteinExistence type="inferred from homology"/>
<dbReference type="Gene3D" id="1.20.1090.10">
    <property type="entry name" value="Dehydroquinate synthase-like - alpha domain"/>
    <property type="match status" value="1"/>
</dbReference>
<dbReference type="EMBL" id="WJIE01000010">
    <property type="protein sequence ID" value="MRG96158.1"/>
    <property type="molecule type" value="Genomic_DNA"/>
</dbReference>
<sequence>MRERVGHELRKFVSPELIFGVDARLSAGRACRNLGARRVLVVTDVGVMAVGWAADVITSIEEAGFECSIYSDVSCNPRAEEVMAGAEFYRTEGCDVIVAVGGGSVIDCAKGIGIVSSNRRHILEFVGADRVPAPMPPLVCVPTTGGTSADLSQFAIFTDLHARTKVTIVSKAVVPDVSLVDPRTLTTMDPYLTACTGMDALVHAIEAFASNAHSPLTDVHALEAIRLIRTSLPACMRDSADIEARTGMMLASLEAGLAFSNASLGAVHAMAHSLGGALDLPHGECNSILLAHVVAFNFPAASERYDRIGEALGLDWRGLGVKEKAARLVAAVDHLRAEVGIHATLGQRGVRRVDIPDLTRKALQDVCIVTNPRRASQRDVELVYEEAL</sequence>
<gene>
    <name evidence="7" type="ORF">GF068_30180</name>
</gene>
<comment type="caution">
    <text evidence="7">The sequence shown here is derived from an EMBL/GenBank/DDBJ whole genome shotgun (WGS) entry which is preliminary data.</text>
</comment>
<keyword evidence="4" id="KW-0520">NAD</keyword>
<evidence type="ECO:0000256" key="2">
    <source>
        <dbReference type="ARBA" id="ARBA00007358"/>
    </source>
</evidence>
<dbReference type="AlphaFoldDB" id="A0A6N7PVS8"/>
<reference evidence="7 8" key="1">
    <citation type="submission" date="2019-10" db="EMBL/GenBank/DDBJ databases">
        <title>A soil myxobacterium in the family Polyangiaceae.</title>
        <authorList>
            <person name="Li Y."/>
            <person name="Wang J."/>
        </authorList>
    </citation>
    <scope>NUCLEOTIDE SEQUENCE [LARGE SCALE GENOMIC DNA]</scope>
    <source>
        <strain evidence="7 8">DSM 14734</strain>
    </source>
</reference>
<dbReference type="InterPro" id="IPR018211">
    <property type="entry name" value="ADH_Fe_CS"/>
</dbReference>
<comment type="cofactor">
    <cofactor evidence="1">
        <name>Fe cation</name>
        <dbReference type="ChEBI" id="CHEBI:24875"/>
    </cofactor>
</comment>